<dbReference type="InterPro" id="IPR025489">
    <property type="entry name" value="DUF4381"/>
</dbReference>
<keyword evidence="3" id="KW-1185">Reference proteome</keyword>
<protein>
    <submittedName>
        <fullName evidence="2">DUF4381 domain-containing protein</fullName>
    </submittedName>
</protein>
<keyword evidence="1" id="KW-0472">Membrane</keyword>
<dbReference type="Proteomes" id="UP000633814">
    <property type="component" value="Unassembled WGS sequence"/>
</dbReference>
<dbReference type="EMBL" id="JAEINI020000004">
    <property type="protein sequence ID" value="MCB5226751.1"/>
    <property type="molecule type" value="Genomic_DNA"/>
</dbReference>
<gene>
    <name evidence="2" type="ORF">JAO78_007980</name>
</gene>
<keyword evidence="1" id="KW-0812">Transmembrane</keyword>
<evidence type="ECO:0000256" key="1">
    <source>
        <dbReference type="SAM" id="Phobius"/>
    </source>
</evidence>
<feature type="transmembrane region" description="Helical" evidence="1">
    <location>
        <begin position="27"/>
        <end position="48"/>
    </location>
</feature>
<reference evidence="2 3" key="1">
    <citation type="submission" date="2021-10" db="EMBL/GenBank/DDBJ databases">
        <title>Alishewanella koreense sp. nov. isolated from seawater of southwestern coast in South Korea and the proposal for the reclassification of Rheinheimera perlucida and Rheinheimera tuosuensis as Arsukibacterium perlucida and Arsukibacterium tuosuensis.</title>
        <authorList>
            <person name="Kim K.H."/>
            <person name="Ruan W."/>
            <person name="Kim K.R."/>
            <person name="Baek J.H."/>
            <person name="Jeon C.O."/>
        </authorList>
    </citation>
    <scope>NUCLEOTIDE SEQUENCE [LARGE SCALE GENOMIC DNA]</scope>
    <source>
        <strain evidence="2 3">16-MA</strain>
    </source>
</reference>
<sequence>MADKHDLLPQLADIYEPELASSMLPPLGYWLLALLALTLLTALLFWRYRAKQQSRVKRAAMAELAQIDWQSPQAATALNVLLKRLLKHYQPSHPLLSASTEQWQAFLQQQLPAQLPLPPLATLLYQAPGPDKTAQQQQFWLATQHIIKQLDPVQGFTSFKQGGTHA</sequence>
<organism evidence="2 3">
    <name type="scientific">Alishewanella maricola</name>
    <dbReference type="NCBI Taxonomy" id="2795740"/>
    <lineage>
        <taxon>Bacteria</taxon>
        <taxon>Pseudomonadati</taxon>
        <taxon>Pseudomonadota</taxon>
        <taxon>Gammaproteobacteria</taxon>
        <taxon>Alteromonadales</taxon>
        <taxon>Alteromonadaceae</taxon>
        <taxon>Alishewanella</taxon>
    </lineage>
</organism>
<keyword evidence="1" id="KW-1133">Transmembrane helix</keyword>
<accession>A0ABS8C362</accession>
<name>A0ABS8C362_9ALTE</name>
<dbReference type="RefSeq" id="WP_226750846.1">
    <property type="nucleotide sequence ID" value="NZ_JAEINI020000004.1"/>
</dbReference>
<comment type="caution">
    <text evidence="2">The sequence shown here is derived from an EMBL/GenBank/DDBJ whole genome shotgun (WGS) entry which is preliminary data.</text>
</comment>
<evidence type="ECO:0000313" key="2">
    <source>
        <dbReference type="EMBL" id="MCB5226751.1"/>
    </source>
</evidence>
<proteinExistence type="predicted"/>
<evidence type="ECO:0000313" key="3">
    <source>
        <dbReference type="Proteomes" id="UP000633814"/>
    </source>
</evidence>
<dbReference type="Pfam" id="PF14316">
    <property type="entry name" value="DUF4381"/>
    <property type="match status" value="1"/>
</dbReference>